<dbReference type="InterPro" id="IPR011711">
    <property type="entry name" value="GntR_C"/>
</dbReference>
<dbReference type="AlphaFoldDB" id="A0A847RZN2"/>
<comment type="caution">
    <text evidence="5">The sequence shown here is derived from an EMBL/GenBank/DDBJ whole genome shotgun (WGS) entry which is preliminary data.</text>
</comment>
<keyword evidence="6" id="KW-1185">Reference proteome</keyword>
<gene>
    <name evidence="5" type="ORF">HF682_08160</name>
</gene>
<protein>
    <submittedName>
        <fullName evidence="5">GntR family transcriptional regulator</fullName>
    </submittedName>
</protein>
<organism evidence="5 6">
    <name type="scientific">Leeia aquatica</name>
    <dbReference type="NCBI Taxonomy" id="2725557"/>
    <lineage>
        <taxon>Bacteria</taxon>
        <taxon>Pseudomonadati</taxon>
        <taxon>Pseudomonadota</taxon>
        <taxon>Betaproteobacteria</taxon>
        <taxon>Neisseriales</taxon>
        <taxon>Leeiaceae</taxon>
        <taxon>Leeia</taxon>
    </lineage>
</organism>
<dbReference type="SUPFAM" id="SSF46785">
    <property type="entry name" value="Winged helix' DNA-binding domain"/>
    <property type="match status" value="1"/>
</dbReference>
<dbReference type="InterPro" id="IPR036388">
    <property type="entry name" value="WH-like_DNA-bd_sf"/>
</dbReference>
<evidence type="ECO:0000256" key="3">
    <source>
        <dbReference type="ARBA" id="ARBA00023163"/>
    </source>
</evidence>
<dbReference type="PANTHER" id="PTHR43537:SF53">
    <property type="entry name" value="HTH-TYPE TRANSCRIPTIONAL REPRESSOR NANR"/>
    <property type="match status" value="1"/>
</dbReference>
<dbReference type="PANTHER" id="PTHR43537">
    <property type="entry name" value="TRANSCRIPTIONAL REGULATOR, GNTR FAMILY"/>
    <property type="match status" value="1"/>
</dbReference>
<dbReference type="RefSeq" id="WP_168876682.1">
    <property type="nucleotide sequence ID" value="NZ_JABAIM010000001.1"/>
</dbReference>
<evidence type="ECO:0000313" key="5">
    <source>
        <dbReference type="EMBL" id="NLR75131.1"/>
    </source>
</evidence>
<dbReference type="InterPro" id="IPR036390">
    <property type="entry name" value="WH_DNA-bd_sf"/>
</dbReference>
<evidence type="ECO:0000256" key="2">
    <source>
        <dbReference type="ARBA" id="ARBA00023125"/>
    </source>
</evidence>
<reference evidence="5 6" key="1">
    <citation type="submission" date="2020-04" db="EMBL/GenBank/DDBJ databases">
        <title>Draft genome of Leeia sp. IMCC25680.</title>
        <authorList>
            <person name="Song J."/>
            <person name="Cho J.-C."/>
        </authorList>
    </citation>
    <scope>NUCLEOTIDE SEQUENCE [LARGE SCALE GENOMIC DNA]</scope>
    <source>
        <strain evidence="5 6">IMCC25680</strain>
    </source>
</reference>
<dbReference type="Pfam" id="PF07729">
    <property type="entry name" value="FCD"/>
    <property type="match status" value="1"/>
</dbReference>
<dbReference type="Proteomes" id="UP000587991">
    <property type="component" value="Unassembled WGS sequence"/>
</dbReference>
<evidence type="ECO:0000256" key="1">
    <source>
        <dbReference type="ARBA" id="ARBA00023015"/>
    </source>
</evidence>
<dbReference type="SUPFAM" id="SSF48008">
    <property type="entry name" value="GntR ligand-binding domain-like"/>
    <property type="match status" value="1"/>
</dbReference>
<name>A0A847RZN2_9NEIS</name>
<dbReference type="InterPro" id="IPR008920">
    <property type="entry name" value="TF_FadR/GntR_C"/>
</dbReference>
<dbReference type="EMBL" id="JABAIM010000001">
    <property type="protein sequence ID" value="NLR75131.1"/>
    <property type="molecule type" value="Genomic_DNA"/>
</dbReference>
<sequence length="227" mass="25707">MSEEELYQEIFDAIMSRQLPPGTKLTEVTLCEIFGVKRNALRKVLTQLASKKMVELHFNRGAFVATPTVDEARDTFEVRRVLETAVVAKMAGQSPKPQLGTLRNLVKEERQCFHDKDYPGWVRRSLDFHNRLVELSGNQVMVEYVQNLVLRYPLISALYDPRSSNCCSFDEHDAILDAIESGNATLAVQCMTSHLGMVEHKLNLMGAEPAVSLEHVFRSRTVQTQPD</sequence>
<dbReference type="PROSITE" id="PS50949">
    <property type="entry name" value="HTH_GNTR"/>
    <property type="match status" value="1"/>
</dbReference>
<dbReference type="Pfam" id="PF00392">
    <property type="entry name" value="GntR"/>
    <property type="match status" value="1"/>
</dbReference>
<dbReference type="CDD" id="cd07377">
    <property type="entry name" value="WHTH_GntR"/>
    <property type="match status" value="1"/>
</dbReference>
<dbReference type="SMART" id="SM00345">
    <property type="entry name" value="HTH_GNTR"/>
    <property type="match status" value="1"/>
</dbReference>
<evidence type="ECO:0000259" key="4">
    <source>
        <dbReference type="PROSITE" id="PS50949"/>
    </source>
</evidence>
<keyword evidence="1" id="KW-0805">Transcription regulation</keyword>
<dbReference type="InterPro" id="IPR000524">
    <property type="entry name" value="Tscrpt_reg_HTH_GntR"/>
</dbReference>
<dbReference type="SMART" id="SM00895">
    <property type="entry name" value="FCD"/>
    <property type="match status" value="1"/>
</dbReference>
<keyword evidence="3" id="KW-0804">Transcription</keyword>
<dbReference type="Gene3D" id="1.20.120.530">
    <property type="entry name" value="GntR ligand-binding domain-like"/>
    <property type="match status" value="1"/>
</dbReference>
<dbReference type="GO" id="GO:0003700">
    <property type="term" value="F:DNA-binding transcription factor activity"/>
    <property type="evidence" value="ECO:0007669"/>
    <property type="project" value="InterPro"/>
</dbReference>
<evidence type="ECO:0000313" key="6">
    <source>
        <dbReference type="Proteomes" id="UP000587991"/>
    </source>
</evidence>
<accession>A0A847RZN2</accession>
<dbReference type="Gene3D" id="1.10.10.10">
    <property type="entry name" value="Winged helix-like DNA-binding domain superfamily/Winged helix DNA-binding domain"/>
    <property type="match status" value="1"/>
</dbReference>
<feature type="domain" description="HTH gntR-type" evidence="4">
    <location>
        <begin position="1"/>
        <end position="67"/>
    </location>
</feature>
<keyword evidence="2" id="KW-0238">DNA-binding</keyword>
<dbReference type="GO" id="GO:0003677">
    <property type="term" value="F:DNA binding"/>
    <property type="evidence" value="ECO:0007669"/>
    <property type="project" value="UniProtKB-KW"/>
</dbReference>
<proteinExistence type="predicted"/>